<dbReference type="RefSeq" id="WP_279449998.1">
    <property type="nucleotide sequence ID" value="NZ_JAZBJM010000010.1"/>
</dbReference>
<evidence type="ECO:0000313" key="4">
    <source>
        <dbReference type="Proteomes" id="UP001390963"/>
    </source>
</evidence>
<name>A0AB35YT43_9FLAO</name>
<sequence>MKRILFLFATTLLFLACSNNDDNTPEEIQEFKIKKFSQNFFFDQSTDNYTLERLFDESGQTTHESTIHSDMTLYWLYNYNNSGQISEKSFIYGDDVLGRQDVFAYDQDNNIDKITFLSGTGDVVGIRDYSMEPTKLTFQQSSMYGEIYYNAEGKIVKNYVSTDTGIATQIIEYSGDNIQSINETLNNGFEKTYVFEYDEGINPLYECVENNYFNATIGDHLSLFNRHNYFSKNNYTRVTVNSSVPDSNYVKTKTTIYNSEGYPTSAEIKKNDVIIKELTYEYY</sequence>
<keyword evidence="4" id="KW-1185">Reference proteome</keyword>
<proteinExistence type="predicted"/>
<gene>
    <name evidence="2" type="ORF">VZD24_12410</name>
    <name evidence="1" type="ORF">VZD85_12825</name>
</gene>
<dbReference type="Proteomes" id="UP001390963">
    <property type="component" value="Unassembled WGS sequence"/>
</dbReference>
<protein>
    <recommendedName>
        <fullName evidence="5">DUF4595 domain-containing protein</fullName>
    </recommendedName>
</protein>
<organism evidence="1 3">
    <name type="scientific">Aequorivita flava</name>
    <dbReference type="NCBI Taxonomy" id="3114371"/>
    <lineage>
        <taxon>Bacteria</taxon>
        <taxon>Pseudomonadati</taxon>
        <taxon>Bacteroidota</taxon>
        <taxon>Flavobacteriia</taxon>
        <taxon>Flavobacteriales</taxon>
        <taxon>Flavobacteriaceae</taxon>
        <taxon>Aequorivita</taxon>
    </lineage>
</organism>
<evidence type="ECO:0008006" key="5">
    <source>
        <dbReference type="Google" id="ProtNLM"/>
    </source>
</evidence>
<evidence type="ECO:0000313" key="1">
    <source>
        <dbReference type="EMBL" id="MEM0519244.1"/>
    </source>
</evidence>
<dbReference type="EMBL" id="JAZBJM010000010">
    <property type="protein sequence ID" value="MEM0519244.1"/>
    <property type="molecule type" value="Genomic_DNA"/>
</dbReference>
<accession>A0AB35YT43</accession>
<reference evidence="1 4" key="1">
    <citation type="submission" date="2024-01" db="EMBL/GenBank/DDBJ databases">
        <title>Aequorivita flavus sp. nov., isolated from deep-sea sediment.</title>
        <authorList>
            <person name="Chen X."/>
        </authorList>
    </citation>
    <scope>NUCLEOTIDE SEQUENCE</scope>
    <source>
        <strain evidence="1">MCCC 1A16923</strain>
        <strain evidence="2 4">MCCC 1A16935</strain>
    </source>
</reference>
<dbReference type="EMBL" id="JBANCF010000011">
    <property type="protein sequence ID" value="MEM0574325.1"/>
    <property type="molecule type" value="Genomic_DNA"/>
</dbReference>
<comment type="caution">
    <text evidence="1">The sequence shown here is derived from an EMBL/GenBank/DDBJ whole genome shotgun (WGS) entry which is preliminary data.</text>
</comment>
<dbReference type="PROSITE" id="PS51257">
    <property type="entry name" value="PROKAR_LIPOPROTEIN"/>
    <property type="match status" value="1"/>
</dbReference>
<dbReference type="Proteomes" id="UP001388259">
    <property type="component" value="Unassembled WGS sequence"/>
</dbReference>
<evidence type="ECO:0000313" key="3">
    <source>
        <dbReference type="Proteomes" id="UP001388259"/>
    </source>
</evidence>
<evidence type="ECO:0000313" key="2">
    <source>
        <dbReference type="EMBL" id="MEM0574325.1"/>
    </source>
</evidence>
<dbReference type="AlphaFoldDB" id="A0AB35YT43"/>